<evidence type="ECO:0000313" key="12">
    <source>
        <dbReference type="Proteomes" id="UP000243579"/>
    </source>
</evidence>
<dbReference type="OrthoDB" id="9991317at2759"/>
<dbReference type="InterPro" id="IPR011990">
    <property type="entry name" value="TPR-like_helical_dom_sf"/>
</dbReference>
<evidence type="ECO:0000259" key="10">
    <source>
        <dbReference type="Pfam" id="PF13844"/>
    </source>
</evidence>
<dbReference type="Pfam" id="PF13432">
    <property type="entry name" value="TPR_16"/>
    <property type="match status" value="3"/>
</dbReference>
<feature type="domain" description="O-GlcNAc transferase C-terminal" evidence="10">
    <location>
        <begin position="599"/>
        <end position="772"/>
    </location>
</feature>
<accession>A0A1V9Z2X1</accession>
<protein>
    <recommendedName>
        <fullName evidence="3">protein O-GlcNAc transferase</fullName>
        <ecNumber evidence="3">2.4.1.255</ecNumber>
    </recommendedName>
</protein>
<dbReference type="PROSITE" id="PS50005">
    <property type="entry name" value="TPR"/>
    <property type="match status" value="2"/>
</dbReference>
<evidence type="ECO:0000256" key="9">
    <source>
        <dbReference type="SAM" id="SignalP"/>
    </source>
</evidence>
<dbReference type="SUPFAM" id="SSF53756">
    <property type="entry name" value="UDP-Glycosyltransferase/glycogen phosphorylase"/>
    <property type="match status" value="1"/>
</dbReference>
<feature type="signal peptide" evidence="9">
    <location>
        <begin position="1"/>
        <end position="19"/>
    </location>
</feature>
<evidence type="ECO:0000256" key="2">
    <source>
        <dbReference type="ARBA" id="ARBA00005386"/>
    </source>
</evidence>
<comment type="pathway">
    <text evidence="1">Protein modification; protein glycosylation.</text>
</comment>
<keyword evidence="7 8" id="KW-0802">TPR repeat</keyword>
<dbReference type="InterPro" id="IPR051939">
    <property type="entry name" value="Glycosyltr_41/O-GlcNAc_trsf"/>
</dbReference>
<keyword evidence="11" id="KW-0489">Methyltransferase</keyword>
<dbReference type="Gene3D" id="1.25.40.10">
    <property type="entry name" value="Tetratricopeptide repeat domain"/>
    <property type="match status" value="1"/>
</dbReference>
<evidence type="ECO:0000256" key="8">
    <source>
        <dbReference type="PROSITE-ProRule" id="PRU00339"/>
    </source>
</evidence>
<evidence type="ECO:0000256" key="6">
    <source>
        <dbReference type="ARBA" id="ARBA00022737"/>
    </source>
</evidence>
<keyword evidence="6" id="KW-0677">Repeat</keyword>
<keyword evidence="12" id="KW-1185">Reference proteome</keyword>
<evidence type="ECO:0000313" key="11">
    <source>
        <dbReference type="EMBL" id="OQR92242.1"/>
    </source>
</evidence>
<reference evidence="11 12" key="1">
    <citation type="journal article" date="2014" name="Genome Biol. Evol.">
        <title>The secreted proteins of Achlya hypogyna and Thraustotheca clavata identify the ancestral oomycete secretome and reveal gene acquisitions by horizontal gene transfer.</title>
        <authorList>
            <person name="Misner I."/>
            <person name="Blouin N."/>
            <person name="Leonard G."/>
            <person name="Richards T.A."/>
            <person name="Lane C.E."/>
        </authorList>
    </citation>
    <scope>NUCLEOTIDE SEQUENCE [LARGE SCALE GENOMIC DNA]</scope>
    <source>
        <strain evidence="11 12">ATCC 48635</strain>
    </source>
</reference>
<dbReference type="EMBL" id="JNBR01000472">
    <property type="protein sequence ID" value="OQR92242.1"/>
    <property type="molecule type" value="Genomic_DNA"/>
</dbReference>
<organism evidence="11 12">
    <name type="scientific">Achlya hypogyna</name>
    <name type="common">Oomycete</name>
    <name type="synonym">Protoachlya hypogyna</name>
    <dbReference type="NCBI Taxonomy" id="1202772"/>
    <lineage>
        <taxon>Eukaryota</taxon>
        <taxon>Sar</taxon>
        <taxon>Stramenopiles</taxon>
        <taxon>Oomycota</taxon>
        <taxon>Saprolegniomycetes</taxon>
        <taxon>Saprolegniales</taxon>
        <taxon>Achlyaceae</taxon>
        <taxon>Achlya</taxon>
    </lineage>
</organism>
<dbReference type="Pfam" id="PF13844">
    <property type="entry name" value="Glyco_transf_41"/>
    <property type="match status" value="1"/>
</dbReference>
<dbReference type="EC" id="2.4.1.255" evidence="3"/>
<keyword evidence="9" id="KW-0732">Signal</keyword>
<sequence length="802" mass="88384">MPLLWRCYLALVAAVVAVALNETSLLLEGVRLQTKLQALPEAKAVYATILEQNPRCADAWQLLGTVAVQEGDLAVGEKHFAHALTLETEPEKAAVVHCNLAEARRLQEKYDQHTVDHARTGMALHPTEFCRFVLARIYVGQRQPARAVSLLEAIVASRPAHSDAWHTLGLVHLSAKRLEPAARSFRRLIAVDATDPRGYIGHGLVLQAAGRLPQALEDFFRALALAPDDFHAALLVATVLHQMGRMDDAIDRYEALVARKPASAAVLNNLGAALLHAKHRNDGDAAVSYLRRAIALDPGHVQSYGNLKAYYAERGNLTQAVAMLREAYAVSGNDLYRLEEVLLLPQVYESHEHLVAARARFDASLDALLQEDLVFGDFFDVRFACRILPGKLAEIRPPFYLVYHGLNDRCLLEKLVQLYRRTVPALGFEAPQVALPRAAGCIRVGFMSKFFVRNHAHGLLLRGVLAGLDRRVFCVYLLVLPDASDTLDPRLAAAVDYVVVLSLHVASVQQDVAALALDALVFVDVMSEPLNYFVSFARLAPVQVLFWGNPTTSGNDQIDYFVSGELLEALPDGDDAYTEQVVLLAGLGIWYDPPEVPTLLGHRADYGLSPGWTIYMCAQSIFKLVPAFDEVLASILAQDPRGHVVLVHGRQAAWTAQYLSRLGRTLPTALLARVHLVPRVAGHDPYMRLLSVADVVLHPFPFGGSKTSAEAIALALPMVVYQSPLLRARMAAAFFTCMGLDRYIARTPADYIALALRLGTNATLRAEMSAVLRARSPLLWRRHDVVAEWSQFLFNAVRQARD</sequence>
<dbReference type="Proteomes" id="UP000243579">
    <property type="component" value="Unassembled WGS sequence"/>
</dbReference>
<evidence type="ECO:0000256" key="3">
    <source>
        <dbReference type="ARBA" id="ARBA00011970"/>
    </source>
</evidence>
<dbReference type="InterPro" id="IPR029489">
    <property type="entry name" value="OGT/SEC/SPY_C"/>
</dbReference>
<dbReference type="Gene3D" id="3.40.50.2000">
    <property type="entry name" value="Glycogen Phosphorylase B"/>
    <property type="match status" value="1"/>
</dbReference>
<keyword evidence="4" id="KW-0328">Glycosyltransferase</keyword>
<keyword evidence="5 11" id="KW-0808">Transferase</keyword>
<dbReference type="STRING" id="1202772.A0A1V9Z2X1"/>
<evidence type="ECO:0000256" key="7">
    <source>
        <dbReference type="ARBA" id="ARBA00022803"/>
    </source>
</evidence>
<evidence type="ECO:0000256" key="5">
    <source>
        <dbReference type="ARBA" id="ARBA00022679"/>
    </source>
</evidence>
<evidence type="ECO:0000256" key="1">
    <source>
        <dbReference type="ARBA" id="ARBA00004922"/>
    </source>
</evidence>
<dbReference type="SUPFAM" id="SSF48452">
    <property type="entry name" value="TPR-like"/>
    <property type="match status" value="2"/>
</dbReference>
<dbReference type="SMART" id="SM00028">
    <property type="entry name" value="TPR"/>
    <property type="match status" value="7"/>
</dbReference>
<comment type="caution">
    <text evidence="11">The sequence shown here is derived from an EMBL/GenBank/DDBJ whole genome shotgun (WGS) entry which is preliminary data.</text>
</comment>
<feature type="repeat" description="TPR" evidence="8">
    <location>
        <begin position="162"/>
        <end position="195"/>
    </location>
</feature>
<feature type="chain" id="PRO_5012212876" description="protein O-GlcNAc transferase" evidence="9">
    <location>
        <begin position="20"/>
        <end position="802"/>
    </location>
</feature>
<dbReference type="GO" id="GO:0032259">
    <property type="term" value="P:methylation"/>
    <property type="evidence" value="ECO:0007669"/>
    <property type="project" value="UniProtKB-KW"/>
</dbReference>
<dbReference type="PANTHER" id="PTHR44835:SF1">
    <property type="entry name" value="PROTEIN O-GLCNAC TRANSFERASE"/>
    <property type="match status" value="1"/>
</dbReference>
<dbReference type="InterPro" id="IPR019734">
    <property type="entry name" value="TPR_rpt"/>
</dbReference>
<dbReference type="Gene3D" id="3.40.50.11380">
    <property type="match status" value="1"/>
</dbReference>
<name>A0A1V9Z2X1_ACHHY</name>
<dbReference type="GO" id="GO:0008168">
    <property type="term" value="F:methyltransferase activity"/>
    <property type="evidence" value="ECO:0007669"/>
    <property type="project" value="UniProtKB-KW"/>
</dbReference>
<comment type="similarity">
    <text evidence="2">Belongs to the glycosyltransferase 41 family. O-GlcNAc transferase subfamily.</text>
</comment>
<gene>
    <name evidence="11" type="ORF">ACHHYP_03919</name>
</gene>
<evidence type="ECO:0000256" key="4">
    <source>
        <dbReference type="ARBA" id="ARBA00022676"/>
    </source>
</evidence>
<dbReference type="AlphaFoldDB" id="A0A1V9Z2X1"/>
<dbReference type="GO" id="GO:0097363">
    <property type="term" value="F:protein O-acetylglucosaminyltransferase activity"/>
    <property type="evidence" value="ECO:0007669"/>
    <property type="project" value="UniProtKB-EC"/>
</dbReference>
<proteinExistence type="inferred from homology"/>
<dbReference type="PANTHER" id="PTHR44835">
    <property type="entry name" value="UDP-N-ACETYLGLUCOSAMINE--PEPTIDE N-ACETYLGLUCOSAMINYLTRANSFERASE SPINDLY-RELATED"/>
    <property type="match status" value="1"/>
</dbReference>
<feature type="repeat" description="TPR" evidence="8">
    <location>
        <begin position="196"/>
        <end position="229"/>
    </location>
</feature>